<name>A0A5N6M9J8_9ASTR</name>
<dbReference type="GO" id="GO:0006952">
    <property type="term" value="P:defense response"/>
    <property type="evidence" value="ECO:0007669"/>
    <property type="project" value="InterPro"/>
</dbReference>
<dbReference type="Gene3D" id="3.30.530.20">
    <property type="match status" value="1"/>
</dbReference>
<evidence type="ECO:0000313" key="3">
    <source>
        <dbReference type="Proteomes" id="UP000326396"/>
    </source>
</evidence>
<feature type="domain" description="Bet v I/Major latex protein" evidence="1">
    <location>
        <begin position="1"/>
        <end position="83"/>
    </location>
</feature>
<reference evidence="2 3" key="1">
    <citation type="submission" date="2019-05" db="EMBL/GenBank/DDBJ databases">
        <title>Mikania micrantha, genome provides insights into the molecular mechanism of rapid growth.</title>
        <authorList>
            <person name="Liu B."/>
        </authorList>
    </citation>
    <scope>NUCLEOTIDE SEQUENCE [LARGE SCALE GENOMIC DNA]</scope>
    <source>
        <strain evidence="2">NLD-2019</strain>
        <tissue evidence="2">Leaf</tissue>
    </source>
</reference>
<protein>
    <recommendedName>
        <fullName evidence="1">Bet v I/Major latex protein domain-containing protein</fullName>
    </recommendedName>
</protein>
<dbReference type="InterPro" id="IPR023393">
    <property type="entry name" value="START-like_dom_sf"/>
</dbReference>
<dbReference type="InterPro" id="IPR000916">
    <property type="entry name" value="Bet_v_I/MLP"/>
</dbReference>
<gene>
    <name evidence="2" type="ORF">E3N88_32855</name>
</gene>
<dbReference type="EMBL" id="SZYD01000016">
    <property type="protein sequence ID" value="KAD3337335.1"/>
    <property type="molecule type" value="Genomic_DNA"/>
</dbReference>
<dbReference type="SUPFAM" id="SSF55961">
    <property type="entry name" value="Bet v1-like"/>
    <property type="match status" value="1"/>
</dbReference>
<sequence length="85" mass="9575">MIDNENMVKETEIIEGGYLDFGFTLYRVRIEVKDNPKDETGSSCVVKITIEYEVKEEAIANASLATIEPFVVLMKFANEHLLSSS</sequence>
<evidence type="ECO:0000259" key="1">
    <source>
        <dbReference type="Pfam" id="PF00407"/>
    </source>
</evidence>
<keyword evidence="3" id="KW-1185">Reference proteome</keyword>
<comment type="caution">
    <text evidence="2">The sequence shown here is derived from an EMBL/GenBank/DDBJ whole genome shotgun (WGS) entry which is preliminary data.</text>
</comment>
<evidence type="ECO:0000313" key="2">
    <source>
        <dbReference type="EMBL" id="KAD3337335.1"/>
    </source>
</evidence>
<dbReference type="OrthoDB" id="1879545at2759"/>
<accession>A0A5N6M9J8</accession>
<dbReference type="AlphaFoldDB" id="A0A5N6M9J8"/>
<dbReference type="Proteomes" id="UP000326396">
    <property type="component" value="Linkage Group LG6"/>
</dbReference>
<organism evidence="2 3">
    <name type="scientific">Mikania micrantha</name>
    <name type="common">bitter vine</name>
    <dbReference type="NCBI Taxonomy" id="192012"/>
    <lineage>
        <taxon>Eukaryota</taxon>
        <taxon>Viridiplantae</taxon>
        <taxon>Streptophyta</taxon>
        <taxon>Embryophyta</taxon>
        <taxon>Tracheophyta</taxon>
        <taxon>Spermatophyta</taxon>
        <taxon>Magnoliopsida</taxon>
        <taxon>eudicotyledons</taxon>
        <taxon>Gunneridae</taxon>
        <taxon>Pentapetalae</taxon>
        <taxon>asterids</taxon>
        <taxon>campanulids</taxon>
        <taxon>Asterales</taxon>
        <taxon>Asteraceae</taxon>
        <taxon>Asteroideae</taxon>
        <taxon>Heliantheae alliance</taxon>
        <taxon>Eupatorieae</taxon>
        <taxon>Mikania</taxon>
    </lineage>
</organism>
<dbReference type="Pfam" id="PF00407">
    <property type="entry name" value="Bet_v_1"/>
    <property type="match status" value="1"/>
</dbReference>
<proteinExistence type="predicted"/>